<dbReference type="PROSITE" id="PS01331">
    <property type="entry name" value="THYMIDYLATE_KINASE"/>
    <property type="match status" value="1"/>
</dbReference>
<accession>A0A364L6X3</accession>
<dbReference type="GO" id="GO:0005524">
    <property type="term" value="F:ATP binding"/>
    <property type="evidence" value="ECO:0007669"/>
    <property type="project" value="UniProtKB-KW"/>
</dbReference>
<dbReference type="EMBL" id="MIKG01000016">
    <property type="protein sequence ID" value="RAO71568.1"/>
    <property type="molecule type" value="Genomic_DNA"/>
</dbReference>
<keyword evidence="7" id="KW-0547">Nucleotide-binding</keyword>
<dbReference type="PANTHER" id="PTHR10344:SF1">
    <property type="entry name" value="THYMIDYLATE KINASE"/>
    <property type="match status" value="1"/>
</dbReference>
<comment type="caution">
    <text evidence="11">The sequence shown here is derived from an EMBL/GenBank/DDBJ whole genome shotgun (WGS) entry which is preliminary data.</text>
</comment>
<evidence type="ECO:0000256" key="3">
    <source>
        <dbReference type="ARBA" id="ARBA00012980"/>
    </source>
</evidence>
<dbReference type="GO" id="GO:0005829">
    <property type="term" value="C:cytosol"/>
    <property type="evidence" value="ECO:0007669"/>
    <property type="project" value="TreeGrafter"/>
</dbReference>
<feature type="domain" description="Thymidylate kinase-like" evidence="10">
    <location>
        <begin position="18"/>
        <end position="201"/>
    </location>
</feature>
<keyword evidence="12" id="KW-1185">Reference proteome</keyword>
<dbReference type="GO" id="GO:0006227">
    <property type="term" value="P:dUDP biosynthetic process"/>
    <property type="evidence" value="ECO:0007669"/>
    <property type="project" value="TreeGrafter"/>
</dbReference>
<dbReference type="CDD" id="cd01672">
    <property type="entry name" value="TMPK"/>
    <property type="match status" value="1"/>
</dbReference>
<dbReference type="STRING" id="1196081.A0A364L6X3"/>
<dbReference type="Gene3D" id="3.40.50.300">
    <property type="entry name" value="P-loop containing nucleotide triphosphate hydrolases"/>
    <property type="match status" value="1"/>
</dbReference>
<evidence type="ECO:0000256" key="4">
    <source>
        <dbReference type="ARBA" id="ARBA00017144"/>
    </source>
</evidence>
<keyword evidence="6" id="KW-0545">Nucleotide biosynthesis</keyword>
<evidence type="ECO:0000256" key="1">
    <source>
        <dbReference type="ARBA" id="ARBA00004992"/>
    </source>
</evidence>
<dbReference type="HAMAP" id="MF_00165">
    <property type="entry name" value="Thymidylate_kinase"/>
    <property type="match status" value="1"/>
</dbReference>
<evidence type="ECO:0000313" key="11">
    <source>
        <dbReference type="EMBL" id="RAO71568.1"/>
    </source>
</evidence>
<protein>
    <recommendedName>
        <fullName evidence="4">Thymidylate kinase</fullName>
        <ecNumber evidence="3">2.7.4.9</ecNumber>
    </recommendedName>
</protein>
<dbReference type="PANTHER" id="PTHR10344">
    <property type="entry name" value="THYMIDYLATE KINASE"/>
    <property type="match status" value="1"/>
</dbReference>
<dbReference type="AlphaFoldDB" id="A0A364L6X3"/>
<sequence>MADLSAIDKEKRGALVVVEGLDRAGKSSQCELLYKSLLGMNYKAKYIRFPDRSTPIGKQIDSYLRGESQLDDHSIHLLFSANRWEVAQSIQKDIADGTTVIVDRYSYSGAVYSAAKGNPNLSLHWAWQPEVGLPRPDLCLFLSISPEEAAKRGGYGVERYETDSMQKRVRDLFLSLLDLPHNDEICVIDAGQSVDEVAQDILEPVLECMKNVDSIGPLKKLGPWTFIPTGESSSGRKD</sequence>
<proteinExistence type="inferred from homology"/>
<evidence type="ECO:0000313" key="12">
    <source>
        <dbReference type="Proteomes" id="UP000249363"/>
    </source>
</evidence>
<dbReference type="Pfam" id="PF02223">
    <property type="entry name" value="Thymidylate_kin"/>
    <property type="match status" value="1"/>
</dbReference>
<organism evidence="11 12">
    <name type="scientific">Talaromyces amestolkiae</name>
    <dbReference type="NCBI Taxonomy" id="1196081"/>
    <lineage>
        <taxon>Eukaryota</taxon>
        <taxon>Fungi</taxon>
        <taxon>Dikarya</taxon>
        <taxon>Ascomycota</taxon>
        <taxon>Pezizomycotina</taxon>
        <taxon>Eurotiomycetes</taxon>
        <taxon>Eurotiomycetidae</taxon>
        <taxon>Eurotiales</taxon>
        <taxon>Trichocomaceae</taxon>
        <taxon>Talaromyces</taxon>
        <taxon>Talaromyces sect. Talaromyces</taxon>
    </lineage>
</organism>
<evidence type="ECO:0000256" key="5">
    <source>
        <dbReference type="ARBA" id="ARBA00022679"/>
    </source>
</evidence>
<keyword evidence="9" id="KW-0067">ATP-binding</keyword>
<dbReference type="GO" id="GO:0005634">
    <property type="term" value="C:nucleus"/>
    <property type="evidence" value="ECO:0007669"/>
    <property type="project" value="TreeGrafter"/>
</dbReference>
<evidence type="ECO:0000259" key="10">
    <source>
        <dbReference type="Pfam" id="PF02223"/>
    </source>
</evidence>
<dbReference type="GO" id="GO:0006235">
    <property type="term" value="P:dTTP biosynthetic process"/>
    <property type="evidence" value="ECO:0007669"/>
    <property type="project" value="TreeGrafter"/>
</dbReference>
<gene>
    <name evidence="11" type="ORF">BHQ10_007580</name>
</gene>
<evidence type="ECO:0000256" key="2">
    <source>
        <dbReference type="ARBA" id="ARBA00009776"/>
    </source>
</evidence>
<evidence type="ECO:0000256" key="7">
    <source>
        <dbReference type="ARBA" id="ARBA00022741"/>
    </source>
</evidence>
<dbReference type="InterPro" id="IPR018094">
    <property type="entry name" value="Thymidylate_kinase"/>
</dbReference>
<keyword evidence="5" id="KW-0808">Transferase</keyword>
<dbReference type="GO" id="GO:0004798">
    <property type="term" value="F:dTMP kinase activity"/>
    <property type="evidence" value="ECO:0007669"/>
    <property type="project" value="UniProtKB-EC"/>
</dbReference>
<dbReference type="RefSeq" id="XP_040736083.1">
    <property type="nucleotide sequence ID" value="XM_040880291.1"/>
</dbReference>
<dbReference type="OrthoDB" id="425602at2759"/>
<dbReference type="GO" id="GO:0006233">
    <property type="term" value="P:dTDP biosynthetic process"/>
    <property type="evidence" value="ECO:0007669"/>
    <property type="project" value="InterPro"/>
</dbReference>
<keyword evidence="8" id="KW-0418">Kinase</keyword>
<dbReference type="Proteomes" id="UP000249363">
    <property type="component" value="Unassembled WGS sequence"/>
</dbReference>
<evidence type="ECO:0000256" key="8">
    <source>
        <dbReference type="ARBA" id="ARBA00022777"/>
    </source>
</evidence>
<dbReference type="GO" id="GO:0004550">
    <property type="term" value="F:nucleoside diphosphate kinase activity"/>
    <property type="evidence" value="ECO:0007669"/>
    <property type="project" value="TreeGrafter"/>
</dbReference>
<dbReference type="InterPro" id="IPR018095">
    <property type="entry name" value="Thymidylate_kin_CS"/>
</dbReference>
<name>A0A364L6X3_TALAM</name>
<dbReference type="FunFam" id="3.40.50.300:FF:000679">
    <property type="entry name" value="Thymidylate kinase"/>
    <property type="match status" value="1"/>
</dbReference>
<evidence type="ECO:0000256" key="9">
    <source>
        <dbReference type="ARBA" id="ARBA00022840"/>
    </source>
</evidence>
<dbReference type="NCBIfam" id="TIGR00041">
    <property type="entry name" value="DTMP_kinase"/>
    <property type="match status" value="1"/>
</dbReference>
<dbReference type="GeneID" id="63796795"/>
<dbReference type="InterPro" id="IPR027417">
    <property type="entry name" value="P-loop_NTPase"/>
</dbReference>
<dbReference type="InterPro" id="IPR039430">
    <property type="entry name" value="Thymidylate_kin-like_dom"/>
</dbReference>
<dbReference type="SUPFAM" id="SSF52540">
    <property type="entry name" value="P-loop containing nucleoside triphosphate hydrolases"/>
    <property type="match status" value="1"/>
</dbReference>
<evidence type="ECO:0000256" key="6">
    <source>
        <dbReference type="ARBA" id="ARBA00022727"/>
    </source>
</evidence>
<comment type="similarity">
    <text evidence="2">Belongs to the thymidylate kinase family.</text>
</comment>
<reference evidence="11 12" key="1">
    <citation type="journal article" date="2017" name="Biotechnol. Biofuels">
        <title>Differential beta-glucosidase expression as a function of carbon source availability in Talaromyces amestolkiae: a genomic and proteomic approach.</title>
        <authorList>
            <person name="de Eugenio L.I."/>
            <person name="Mendez-Liter J.A."/>
            <person name="Nieto-Dominguez M."/>
            <person name="Alonso L."/>
            <person name="Gil-Munoz J."/>
            <person name="Barriuso J."/>
            <person name="Prieto A."/>
            <person name="Martinez M.J."/>
        </authorList>
    </citation>
    <scope>NUCLEOTIDE SEQUENCE [LARGE SCALE GENOMIC DNA]</scope>
    <source>
        <strain evidence="11 12">CIB</strain>
    </source>
</reference>
<dbReference type="EC" id="2.7.4.9" evidence="3"/>
<comment type="pathway">
    <text evidence="1">Pyrimidine metabolism; dTTP biosynthesis.</text>
</comment>